<evidence type="ECO:0000256" key="3">
    <source>
        <dbReference type="ARBA" id="ARBA00022448"/>
    </source>
</evidence>
<dbReference type="Proteomes" id="UP001626550">
    <property type="component" value="Unassembled WGS sequence"/>
</dbReference>
<dbReference type="Pfam" id="PF08585">
    <property type="entry name" value="RMI1_N_C"/>
    <property type="match status" value="1"/>
</dbReference>
<keyword evidence="5" id="KW-0653">Protein transport</keyword>
<keyword evidence="6" id="KW-0811">Translocation</keyword>
<evidence type="ECO:0000259" key="10">
    <source>
        <dbReference type="PROSITE" id="PS50030"/>
    </source>
</evidence>
<evidence type="ECO:0000256" key="5">
    <source>
        <dbReference type="ARBA" id="ARBA00022927"/>
    </source>
</evidence>
<feature type="compositionally biased region" description="Basic and acidic residues" evidence="9">
    <location>
        <begin position="1311"/>
        <end position="1327"/>
    </location>
</feature>
<dbReference type="Gene3D" id="1.10.8.10">
    <property type="entry name" value="DNA helicase RuvA subunit, C-terminal domain"/>
    <property type="match status" value="1"/>
</dbReference>
<evidence type="ECO:0000256" key="7">
    <source>
        <dbReference type="ARBA" id="ARBA00023132"/>
    </source>
</evidence>
<dbReference type="PROSITE" id="PS50030">
    <property type="entry name" value="UBA"/>
    <property type="match status" value="1"/>
</dbReference>
<keyword evidence="3" id="KW-0813">Transport</keyword>
<keyword evidence="4" id="KW-0509">mRNA transport</keyword>
<evidence type="ECO:0000256" key="1">
    <source>
        <dbReference type="ARBA" id="ARBA00004567"/>
    </source>
</evidence>
<dbReference type="Gene3D" id="1.20.190.50">
    <property type="match status" value="1"/>
</dbReference>
<feature type="compositionally biased region" description="Basic residues" evidence="9">
    <location>
        <begin position="1475"/>
        <end position="1487"/>
    </location>
</feature>
<dbReference type="InterPro" id="IPR042470">
    <property type="entry name" value="RMI1_N_C_sf"/>
</dbReference>
<proteinExistence type="inferred from homology"/>
<comment type="subcellular location">
    <subcellularLocation>
        <location evidence="1">Nucleus</location>
        <location evidence="1">Nuclear pore complex</location>
    </subcellularLocation>
</comment>
<dbReference type="Gene3D" id="1.10.3450.20">
    <property type="match status" value="1"/>
</dbReference>
<comment type="caution">
    <text evidence="11">The sequence shown here is derived from an EMBL/GenBank/DDBJ whole genome shotgun (WGS) entry which is preliminary data.</text>
</comment>
<dbReference type="EMBL" id="JBJKFK010000678">
    <property type="protein sequence ID" value="KAL3315733.1"/>
    <property type="molecule type" value="Genomic_DNA"/>
</dbReference>
<gene>
    <name evidence="11" type="ORF">Ciccas_005635</name>
</gene>
<dbReference type="PANTHER" id="PTHR13003">
    <property type="entry name" value="NUP107-RELATED"/>
    <property type="match status" value="1"/>
</dbReference>
<reference evidence="11 12" key="1">
    <citation type="submission" date="2024-11" db="EMBL/GenBank/DDBJ databases">
        <title>Adaptive evolution of stress response genes in parasites aligns with host niche diversity.</title>
        <authorList>
            <person name="Hahn C."/>
            <person name="Resl P."/>
        </authorList>
    </citation>
    <scope>NUCLEOTIDE SEQUENCE [LARGE SCALE GENOMIC DNA]</scope>
    <source>
        <strain evidence="11">EGGRZ-B1_66</strain>
        <tissue evidence="11">Body</tissue>
    </source>
</reference>
<dbReference type="SUPFAM" id="SSF46934">
    <property type="entry name" value="UBA-like"/>
    <property type="match status" value="1"/>
</dbReference>
<sequence>MASMIVEDSSNVVEKFHEVLLQNHAVLSQIDVYINTALSNNKCAKPLITEILELERDSWELMFALYLDRFSEIHSDLKTKPFSEKSVLQDLYNRDSLLREVQILIDWLEGRSRRVLSLQSAKIESLFTDAYIWENTRHEMEHSTLLSSLITELHPDAAICSGKKLHKNDLVDEQKYCNYLFSCLRSGDIQRAQNLCIKRGDHWRAASLEGWRPFQFETDEGIEEPCVAGNPLRSLNKSVSWWNSEDQRLFSSERAIYAAMSGNLEALLRSLREIDSRRVSFSASHWDDVTWAYCRSYIESCIYTHLLKETDTGPAKSLSITGSFNFQDLGLPDPVLPLPDSALSLSSLNPHSLFARIDSHLGWSPKSTLLQMLHSWETSEELPPFLLDDNSSVISYAALDSTPPHTLHGSMLDQSRAPARLGKSKRSLATCIFYAVRQAIALRHYTELLPILENLASVLVKLALGSRNHPVVSGNDNFLPRTRNRCFVNGQGDDTFKHLLRFLVHFLLALKELESSLPGTAFEAALEGYLTLLIADEDGSLIADYVSLLPTQRQQIAWYALYLSGLQSSQERKQGIADCLRTGLDLQRISRAVIRIMRRNPAVFSGEEDLQSSVAWPESASRLSPVKAPAQDMNVVEWLTYDTRNQRCELLALVNSLLRQFLEASNVPSMQKLIASLPAGSIEQAKLVYDEEKGKSTCPPWLSLALAEFEALQTYIRAQEAFNDWFKYFHSHPSPKPVPHVDRFRSLAQKMAHQEQVKTYEQELQKWHDELAVYVHNAATQLKQLLLYKEPGWLVDVMEDNTCIDSNSASEEEVAQAGQKRSLSSRLCCSDEPDELDALVKHGYPSLMTGRANLTGVASLGESRQHRVEQMRALRQQVLSQAIQLLTRVYQKSNLHKECLRLADLVADEKHALYKLMNTTELENFMQSMHESALTNLEETGDPLRYANLEVLGWRVDKEKLNKLLASLDLPDKAKQVTNDNLLNLNLREFGEGWISDCKQSENSYQFGGQIAQVVRVQNLGLPLNDQSEDGAAAAGEGGRGTKPTDVIRIIITDGKTQLSVLDLNQKCKIGTNLPPGTKIKLDGKLSFQLGHLVIHHENQALTKLGGSVEALVREWKLGKQIQSNKHRRLLGPNGPPPFAPFGTRDAQLVLQNQAQFLSNKRKITFNSYEEALKASQGGKTKLLRPEEMEAEAKLFESKRSEVIAAAKQNASESTVNYSRVFLNMPKFRKGGSLFSCKKLEKLDETDQLVAKLVAMDYPAQLATAALKINKNNMQAALDYLRAKEHKPASAPVMRGRGRGRGQRGRGGAQRSERTADPLDVDDRYDTARPGQSRATDKVSIDLGSMLAGMSLERSKERLQPCKMLTMGCPILAQGIDGSYKQAICWGKEQTGYEVVVRVAYEDAKSIQELVPINLIRSVEMKHIDPATIPNASGGQNRVNFNGTNYNRGGAAFNRGGFNNQHNDRPNTAPVNPRGRGRGQGARRPRR</sequence>
<dbReference type="InterPro" id="IPR015940">
    <property type="entry name" value="UBA"/>
</dbReference>
<dbReference type="GO" id="GO:0051028">
    <property type="term" value="P:mRNA transport"/>
    <property type="evidence" value="ECO:0007669"/>
    <property type="project" value="UniProtKB-KW"/>
</dbReference>
<dbReference type="Pfam" id="PF04121">
    <property type="entry name" value="Nup84_Nup100"/>
    <property type="match status" value="2"/>
</dbReference>
<protein>
    <recommendedName>
        <fullName evidence="10">UBA domain-containing protein</fullName>
    </recommendedName>
</protein>
<dbReference type="Gene3D" id="2.40.50.770">
    <property type="entry name" value="RecQ-mediated genome instability protein Rmi1, C-terminal domain"/>
    <property type="match status" value="1"/>
</dbReference>
<dbReference type="GO" id="GO:0005643">
    <property type="term" value="C:nuclear pore"/>
    <property type="evidence" value="ECO:0007669"/>
    <property type="project" value="UniProtKB-SubCell"/>
</dbReference>
<name>A0ABD2Q8K4_9PLAT</name>
<feature type="domain" description="UBA" evidence="10">
    <location>
        <begin position="1242"/>
        <end position="1284"/>
    </location>
</feature>
<feature type="region of interest" description="Disordered" evidence="9">
    <location>
        <begin position="1450"/>
        <end position="1487"/>
    </location>
</feature>
<evidence type="ECO:0000256" key="9">
    <source>
        <dbReference type="SAM" id="MobiDB-lite"/>
    </source>
</evidence>
<accession>A0ABD2Q8K4</accession>
<dbReference type="InterPro" id="IPR007252">
    <property type="entry name" value="Nup84/Nup107"/>
</dbReference>
<evidence type="ECO:0000256" key="8">
    <source>
        <dbReference type="ARBA" id="ARBA00023242"/>
    </source>
</evidence>
<dbReference type="InterPro" id="IPR013894">
    <property type="entry name" value="RMI1_OB"/>
</dbReference>
<dbReference type="GO" id="GO:0015031">
    <property type="term" value="P:protein transport"/>
    <property type="evidence" value="ECO:0007669"/>
    <property type="project" value="UniProtKB-KW"/>
</dbReference>
<dbReference type="PANTHER" id="PTHR13003:SF2">
    <property type="entry name" value="NUCLEAR PORE COMPLEX PROTEIN NUP107"/>
    <property type="match status" value="1"/>
</dbReference>
<keyword evidence="7" id="KW-0906">Nuclear pore complex</keyword>
<keyword evidence="12" id="KW-1185">Reference proteome</keyword>
<evidence type="ECO:0000256" key="2">
    <source>
        <dbReference type="ARBA" id="ARBA00009510"/>
    </source>
</evidence>
<comment type="similarity">
    <text evidence="2">Belongs to the nucleoporin Nup84/Nup107 family.</text>
</comment>
<evidence type="ECO:0000256" key="6">
    <source>
        <dbReference type="ARBA" id="ARBA00023010"/>
    </source>
</evidence>
<dbReference type="InterPro" id="IPR009060">
    <property type="entry name" value="UBA-like_sf"/>
</dbReference>
<evidence type="ECO:0000313" key="11">
    <source>
        <dbReference type="EMBL" id="KAL3315733.1"/>
    </source>
</evidence>
<feature type="region of interest" description="Disordered" evidence="9">
    <location>
        <begin position="1286"/>
        <end position="1336"/>
    </location>
</feature>
<organism evidence="11 12">
    <name type="scientific">Cichlidogyrus casuarinus</name>
    <dbReference type="NCBI Taxonomy" id="1844966"/>
    <lineage>
        <taxon>Eukaryota</taxon>
        <taxon>Metazoa</taxon>
        <taxon>Spiralia</taxon>
        <taxon>Lophotrochozoa</taxon>
        <taxon>Platyhelminthes</taxon>
        <taxon>Monogenea</taxon>
        <taxon>Monopisthocotylea</taxon>
        <taxon>Dactylogyridea</taxon>
        <taxon>Ancyrocephalidae</taxon>
        <taxon>Cichlidogyrus</taxon>
    </lineage>
</organism>
<evidence type="ECO:0000256" key="4">
    <source>
        <dbReference type="ARBA" id="ARBA00022816"/>
    </source>
</evidence>
<keyword evidence="8" id="KW-0539">Nucleus</keyword>
<evidence type="ECO:0000313" key="12">
    <source>
        <dbReference type="Proteomes" id="UP001626550"/>
    </source>
</evidence>
<feature type="compositionally biased region" description="Low complexity" evidence="9">
    <location>
        <begin position="1450"/>
        <end position="1460"/>
    </location>
</feature>